<keyword evidence="2" id="KW-0732">Signal</keyword>
<feature type="transmembrane region" description="Helical" evidence="1">
    <location>
        <begin position="257"/>
        <end position="276"/>
    </location>
</feature>
<name>A4TVG5_9PROT</name>
<dbReference type="SUPFAM" id="SSF63712">
    <property type="entry name" value="Nicotinic receptor ligand binding domain-like"/>
    <property type="match status" value="1"/>
</dbReference>
<gene>
    <name evidence="4" type="ORF">MGR_2812</name>
</gene>
<dbReference type="AlphaFoldDB" id="A4TVG5"/>
<keyword evidence="4" id="KW-0675">Receptor</keyword>
<sequence length="356" mass="39708">MIRWLLAVLFSLYAVGAAAQDDPTELPWGQGFPVLIRAGLSFVEVQAITENEGTFTATVDMRLRWRDLRLAYPAEAKAAGYQEYRNDAAEKRLAEIWNPGVVFSNMVGEPTYQKRGLRISPNGQVELMQRTTATFTASFPLDKFPFDRQKLNVDLVSRLEPIQRVQLDFRQDELEFSNTRYISEIDGWIPGLVELAQAPVAAWRGEINTGMQVALVVKRDQGSLLATIFVPLFASLLIPLLVVWLNRIEDGEFVVDSFELTNISIGGLFAVVALNFTVNSSFVNLAVGNNPVMQLFGLNYAILGLSIAIGIAMYRFNAIKKLAGPYIQEEFFTYINWAIPVLVFSTGAAMMAMALF</sequence>
<dbReference type="CDD" id="cd18988">
    <property type="entry name" value="LGIC_ECD_bact"/>
    <property type="match status" value="1"/>
</dbReference>
<reference evidence="4" key="1">
    <citation type="journal article" date="2007" name="J. Bacteriol.">
        <title>Comparative genome analysis of four magnetotactic bacteria reveals a complex set of group-specific genes implicated in magnetosome biomineralization and function.</title>
        <authorList>
            <person name="Richter M."/>
            <person name="Kube M."/>
            <person name="Bazylinski D.A."/>
            <person name="Lombardot T."/>
            <person name="Gloeckner F.O."/>
            <person name="Reinhardt R."/>
            <person name="Schueler D."/>
        </authorList>
    </citation>
    <scope>NUCLEOTIDE SEQUENCE</scope>
    <source>
        <strain evidence="4">MSR-1</strain>
    </source>
</reference>
<dbReference type="Gene3D" id="2.70.170.10">
    <property type="entry name" value="Neurotransmitter-gated ion-channel ligand-binding domain"/>
    <property type="match status" value="1"/>
</dbReference>
<evidence type="ECO:0000256" key="2">
    <source>
        <dbReference type="SAM" id="SignalP"/>
    </source>
</evidence>
<dbReference type="InterPro" id="IPR006201">
    <property type="entry name" value="Neur_channel"/>
</dbReference>
<dbReference type="Pfam" id="PF02931">
    <property type="entry name" value="Neur_chan_LBD"/>
    <property type="match status" value="1"/>
</dbReference>
<feature type="transmembrane region" description="Helical" evidence="1">
    <location>
        <begin position="334"/>
        <end position="355"/>
    </location>
</feature>
<dbReference type="PANTHER" id="PTHR18945">
    <property type="entry name" value="NEUROTRANSMITTER GATED ION CHANNEL"/>
    <property type="match status" value="1"/>
</dbReference>
<feature type="chain" id="PRO_5002674198" evidence="2">
    <location>
        <begin position="20"/>
        <end position="356"/>
    </location>
</feature>
<dbReference type="EMBL" id="CU459003">
    <property type="protein sequence ID" value="CAM74622.1"/>
    <property type="molecule type" value="Genomic_DNA"/>
</dbReference>
<feature type="signal peptide" evidence="2">
    <location>
        <begin position="1"/>
        <end position="19"/>
    </location>
</feature>
<feature type="transmembrane region" description="Helical" evidence="1">
    <location>
        <begin position="296"/>
        <end position="314"/>
    </location>
</feature>
<feature type="transmembrane region" description="Helical" evidence="1">
    <location>
        <begin position="224"/>
        <end position="245"/>
    </location>
</feature>
<evidence type="ECO:0000256" key="1">
    <source>
        <dbReference type="SAM" id="Phobius"/>
    </source>
</evidence>
<keyword evidence="1" id="KW-1133">Transmembrane helix</keyword>
<dbReference type="InterPro" id="IPR036734">
    <property type="entry name" value="Neur_chan_lig-bd_sf"/>
</dbReference>
<evidence type="ECO:0000313" key="4">
    <source>
        <dbReference type="EMBL" id="CAM74622.1"/>
    </source>
</evidence>
<feature type="domain" description="Neurotransmitter-gated ion-channel ligand-binding" evidence="3">
    <location>
        <begin position="30"/>
        <end position="196"/>
    </location>
</feature>
<dbReference type="GO" id="GO:0004888">
    <property type="term" value="F:transmembrane signaling receptor activity"/>
    <property type="evidence" value="ECO:0007669"/>
    <property type="project" value="InterPro"/>
</dbReference>
<accession>A4TVG5</accession>
<keyword evidence="1" id="KW-0812">Transmembrane</keyword>
<dbReference type="GO" id="GO:0005230">
    <property type="term" value="F:extracellular ligand-gated monoatomic ion channel activity"/>
    <property type="evidence" value="ECO:0007669"/>
    <property type="project" value="InterPro"/>
</dbReference>
<evidence type="ECO:0000259" key="3">
    <source>
        <dbReference type="Pfam" id="PF02931"/>
    </source>
</evidence>
<keyword evidence="1" id="KW-0472">Membrane</keyword>
<dbReference type="GO" id="GO:0016020">
    <property type="term" value="C:membrane"/>
    <property type="evidence" value="ECO:0007669"/>
    <property type="project" value="InterPro"/>
</dbReference>
<dbReference type="InterPro" id="IPR006202">
    <property type="entry name" value="Neur_chan_lig-bd"/>
</dbReference>
<protein>
    <submittedName>
        <fullName evidence="4">Glycine receptor, alpha 4 subunit</fullName>
    </submittedName>
</protein>
<proteinExistence type="predicted"/>
<dbReference type="RefSeq" id="WP_106002025.1">
    <property type="nucleotide sequence ID" value="NZ_CP027527.1"/>
</dbReference>
<organism evidence="4">
    <name type="scientific">Magnetospirillum gryphiswaldense</name>
    <dbReference type="NCBI Taxonomy" id="55518"/>
    <lineage>
        <taxon>Bacteria</taxon>
        <taxon>Pseudomonadati</taxon>
        <taxon>Pseudomonadota</taxon>
        <taxon>Alphaproteobacteria</taxon>
        <taxon>Rhodospirillales</taxon>
        <taxon>Rhodospirillaceae</taxon>
        <taxon>Magnetospirillum</taxon>
    </lineage>
</organism>